<keyword evidence="3" id="KW-1185">Reference proteome</keyword>
<organism evidence="2 3">
    <name type="scientific">Rhodovulum iodosum</name>
    <dbReference type="NCBI Taxonomy" id="68291"/>
    <lineage>
        <taxon>Bacteria</taxon>
        <taxon>Pseudomonadati</taxon>
        <taxon>Pseudomonadota</taxon>
        <taxon>Alphaproteobacteria</taxon>
        <taxon>Rhodobacterales</taxon>
        <taxon>Paracoccaceae</taxon>
        <taxon>Rhodovulum</taxon>
    </lineage>
</organism>
<dbReference type="EMBL" id="JBEHHI010000002">
    <property type="protein sequence ID" value="MEX5728933.1"/>
    <property type="molecule type" value="Genomic_DNA"/>
</dbReference>
<dbReference type="Proteomes" id="UP001560019">
    <property type="component" value="Unassembled WGS sequence"/>
</dbReference>
<evidence type="ECO:0000313" key="3">
    <source>
        <dbReference type="Proteomes" id="UP001560019"/>
    </source>
</evidence>
<gene>
    <name evidence="2" type="ORF">Ga0609869_002286</name>
</gene>
<protein>
    <submittedName>
        <fullName evidence="2">Uncharacterized protein</fullName>
    </submittedName>
</protein>
<proteinExistence type="predicted"/>
<reference evidence="2 3" key="1">
    <citation type="submission" date="2024-06" db="EMBL/GenBank/DDBJ databases">
        <title>Genome of Rhodovulum iodosum, a marine photoferrotroph.</title>
        <authorList>
            <person name="Bianchini G."/>
            <person name="Nikeleit V."/>
            <person name="Kappler A."/>
            <person name="Bryce C."/>
            <person name="Sanchez-Baracaldo P."/>
        </authorList>
    </citation>
    <scope>NUCLEOTIDE SEQUENCE [LARGE SCALE GENOMIC DNA]</scope>
    <source>
        <strain evidence="2 3">UT/N1</strain>
    </source>
</reference>
<comment type="caution">
    <text evidence="2">The sequence shown here is derived from an EMBL/GenBank/DDBJ whole genome shotgun (WGS) entry which is preliminary data.</text>
</comment>
<keyword evidence="1" id="KW-0732">Signal</keyword>
<evidence type="ECO:0000313" key="2">
    <source>
        <dbReference type="EMBL" id="MEX5728933.1"/>
    </source>
</evidence>
<sequence>MRAILIALPILWAGPALALELDCTARLACVTTLGACEPAEVPYALKVGRRTGDKVVLTTPDDESFYEFTRLPDAAGTLLQASGGALEEGQGAGAMTVFDDYRFVLTRHSLVRLGADGVAREAVAITILGTCEEPEQ</sequence>
<feature type="chain" id="PRO_5045139628" evidence="1">
    <location>
        <begin position="19"/>
        <end position="136"/>
    </location>
</feature>
<evidence type="ECO:0000256" key="1">
    <source>
        <dbReference type="SAM" id="SignalP"/>
    </source>
</evidence>
<dbReference type="RefSeq" id="WP_125404083.1">
    <property type="nucleotide sequence ID" value="NZ_JBEHHI010000002.1"/>
</dbReference>
<name>A0ABV3XV28_9RHOB</name>
<feature type="signal peptide" evidence="1">
    <location>
        <begin position="1"/>
        <end position="18"/>
    </location>
</feature>
<accession>A0ABV3XV28</accession>